<keyword evidence="1" id="KW-0472">Membrane</keyword>
<feature type="transmembrane region" description="Helical" evidence="1">
    <location>
        <begin position="100"/>
        <end position="124"/>
    </location>
</feature>
<keyword evidence="1" id="KW-1133">Transmembrane helix</keyword>
<evidence type="ECO:0000313" key="3">
    <source>
        <dbReference type="Proteomes" id="UP000030151"/>
    </source>
</evidence>
<evidence type="ECO:0000256" key="1">
    <source>
        <dbReference type="SAM" id="Phobius"/>
    </source>
</evidence>
<dbReference type="AlphaFoldDB" id="A0A014NBE7"/>
<proteinExistence type="predicted"/>
<evidence type="ECO:0000313" key="2">
    <source>
        <dbReference type="EMBL" id="EXU98555.1"/>
    </source>
</evidence>
<dbReference type="OrthoDB" id="3597048at2759"/>
<protein>
    <recommendedName>
        <fullName evidence="4">40S ribosomal protein s10-like protein</fullName>
    </recommendedName>
</protein>
<dbReference type="EMBL" id="JELW01000025">
    <property type="protein sequence ID" value="EXU98555.1"/>
    <property type="molecule type" value="Genomic_DNA"/>
</dbReference>
<name>A0A014NBE7_9HYPO</name>
<keyword evidence="1" id="KW-0812">Transmembrane</keyword>
<dbReference type="Proteomes" id="UP000030151">
    <property type="component" value="Unassembled WGS sequence"/>
</dbReference>
<evidence type="ECO:0008006" key="4">
    <source>
        <dbReference type="Google" id="ProtNLM"/>
    </source>
</evidence>
<accession>A0A014NBE7</accession>
<feature type="transmembrane region" description="Helical" evidence="1">
    <location>
        <begin position="186"/>
        <end position="206"/>
    </location>
</feature>
<dbReference type="HOGENOM" id="CLU_082501_0_0_1"/>
<feature type="transmembrane region" description="Helical" evidence="1">
    <location>
        <begin position="5"/>
        <end position="24"/>
    </location>
</feature>
<sequence length="224" mass="24853">MNRLYLYIALGAVMANSIIELAFVTNMVSWLHGTASATFSIASNGTTFDLIGVPRNLLVDQGHSSNGAAGTAFVIVGLGGVLALWLQGRSMHRGQNSSNLIYRTWLLFTVLATVFTLATLAYVFAVTNSHKGQVIDVDLAATLVDTRYPRDNWTPQGWFGAVLRLDLASASKRRDVIQHLRIMHGWQYNLIPMFLLQLILTVLAVVDATEVRKWRKVESVEDYK</sequence>
<comment type="caution">
    <text evidence="2">The sequence shown here is derived from an EMBL/GenBank/DDBJ whole genome shotgun (WGS) entry which is preliminary data.</text>
</comment>
<feature type="transmembrane region" description="Helical" evidence="1">
    <location>
        <begin position="67"/>
        <end position="88"/>
    </location>
</feature>
<gene>
    <name evidence="2" type="ORF">X797_008269</name>
</gene>
<organism evidence="2 3">
    <name type="scientific">Metarhizium robertsii</name>
    <dbReference type="NCBI Taxonomy" id="568076"/>
    <lineage>
        <taxon>Eukaryota</taxon>
        <taxon>Fungi</taxon>
        <taxon>Dikarya</taxon>
        <taxon>Ascomycota</taxon>
        <taxon>Pezizomycotina</taxon>
        <taxon>Sordariomycetes</taxon>
        <taxon>Hypocreomycetidae</taxon>
        <taxon>Hypocreales</taxon>
        <taxon>Clavicipitaceae</taxon>
        <taxon>Metarhizium</taxon>
    </lineage>
</organism>
<reference evidence="2 3" key="1">
    <citation type="submission" date="2014-02" db="EMBL/GenBank/DDBJ databases">
        <title>The genome sequence of the entomopathogenic fungus Metarhizium robertsii ARSEF 2575.</title>
        <authorList>
            <person name="Giuliano Garisto Donzelli B."/>
            <person name="Roe B.A."/>
            <person name="Macmil S.L."/>
            <person name="Krasnoff S.B."/>
            <person name="Gibson D.M."/>
        </authorList>
    </citation>
    <scope>NUCLEOTIDE SEQUENCE [LARGE SCALE GENOMIC DNA]</scope>
    <source>
        <strain evidence="2 3">ARSEF 2575</strain>
    </source>
</reference>
<dbReference type="eggNOG" id="ENOG502STMW">
    <property type="taxonomic scope" value="Eukaryota"/>
</dbReference>